<organism evidence="2 3">
    <name type="scientific">Aspergillus flavus (strain ATCC 200026 / FGSC A1120 / IAM 13836 / NRRL 3357 / JCM 12722 / SRRC 167)</name>
    <dbReference type="NCBI Taxonomy" id="332952"/>
    <lineage>
        <taxon>Eukaryota</taxon>
        <taxon>Fungi</taxon>
        <taxon>Dikarya</taxon>
        <taxon>Ascomycota</taxon>
        <taxon>Pezizomycotina</taxon>
        <taxon>Eurotiomycetes</taxon>
        <taxon>Eurotiomycetidae</taxon>
        <taxon>Eurotiales</taxon>
        <taxon>Aspergillaceae</taxon>
        <taxon>Aspergillus</taxon>
        <taxon>Aspergillus subgen. Circumdati</taxon>
    </lineage>
</organism>
<name>A0A7U2MSZ6_ASPFN</name>
<dbReference type="Proteomes" id="UP000596276">
    <property type="component" value="Chromosome 1"/>
</dbReference>
<evidence type="ECO:0000256" key="1">
    <source>
        <dbReference type="SAM" id="MobiDB-lite"/>
    </source>
</evidence>
<protein>
    <recommendedName>
        <fullName evidence="4">Protein kinase domain-containing protein</fullName>
    </recommendedName>
</protein>
<accession>A0A7U2MSZ6</accession>
<evidence type="ECO:0008006" key="4">
    <source>
        <dbReference type="Google" id="ProtNLM"/>
    </source>
</evidence>
<dbReference type="EMBL" id="CP044619">
    <property type="protein sequence ID" value="QRD89344.1"/>
    <property type="molecule type" value="Genomic_DNA"/>
</dbReference>
<feature type="region of interest" description="Disordered" evidence="1">
    <location>
        <begin position="138"/>
        <end position="168"/>
    </location>
</feature>
<proteinExistence type="predicted"/>
<dbReference type="Gene3D" id="1.10.510.10">
    <property type="entry name" value="Transferase(Phosphotransferase) domain 1"/>
    <property type="match status" value="1"/>
</dbReference>
<sequence>MPIILVRLFRFAFAFLLILLTAVSVRLKPIQPFIHPQPDSVVIVQGRGLKARHCPYKTFEEGGCEKESETSSVLQVSLQGRLCVMKVKTAAALLEILHKIHDAGVCHSDPYPRNMVVQPETDRVLWIDLDRAQTVSDGSITNRQGSWMEEDTDLRATRPSGKEPGLLP</sequence>
<keyword evidence="3" id="KW-1185">Reference proteome</keyword>
<dbReference type="SUPFAM" id="SSF56112">
    <property type="entry name" value="Protein kinase-like (PK-like)"/>
    <property type="match status" value="1"/>
</dbReference>
<evidence type="ECO:0000313" key="2">
    <source>
        <dbReference type="EMBL" id="QRD89344.1"/>
    </source>
</evidence>
<dbReference type="InterPro" id="IPR011009">
    <property type="entry name" value="Kinase-like_dom_sf"/>
</dbReference>
<gene>
    <name evidence="2" type="ORF">F9C07_2103073</name>
</gene>
<dbReference type="VEuPathDB" id="FungiDB:F9C07_2103073"/>
<reference evidence="3" key="1">
    <citation type="journal article" date="2021" name="G3 (Bethesda)">
        <title>Chromosome assembled and annotated genome sequence of Aspergillus flavus NRRL 3357.</title>
        <authorList>
            <person name="Skerker J.M."/>
            <person name="Pianalto K.M."/>
            <person name="Mondo S.J."/>
            <person name="Yang K."/>
            <person name="Arkin A.P."/>
            <person name="Keller N.P."/>
            <person name="Grigoriev I.V."/>
            <person name="Louise Glass N.L."/>
        </authorList>
    </citation>
    <scope>NUCLEOTIDE SEQUENCE [LARGE SCALE GENOMIC DNA]</scope>
    <source>
        <strain evidence="3">ATCC 200026 / FGSC A1120 / IAM 13836 / NRRL 3357 / JCM 12722 / SRRC 167</strain>
    </source>
</reference>
<dbReference type="AlphaFoldDB" id="A0A7U2MSZ6"/>
<evidence type="ECO:0000313" key="3">
    <source>
        <dbReference type="Proteomes" id="UP000596276"/>
    </source>
</evidence>
<dbReference type="Pfam" id="PF06293">
    <property type="entry name" value="Kdo"/>
    <property type="match status" value="1"/>
</dbReference>